<dbReference type="Proteomes" id="UP000085678">
    <property type="component" value="Unplaced"/>
</dbReference>
<evidence type="ECO:0000256" key="1">
    <source>
        <dbReference type="ARBA" id="ARBA00022741"/>
    </source>
</evidence>
<dbReference type="InterPro" id="IPR001245">
    <property type="entry name" value="Ser-Thr/Tyr_kinase_cat_dom"/>
</dbReference>
<dbReference type="SUPFAM" id="SSF56112">
    <property type="entry name" value="Protein kinase-like (PK-like)"/>
    <property type="match status" value="2"/>
</dbReference>
<feature type="domain" description="Protein kinase" evidence="3">
    <location>
        <begin position="675"/>
        <end position="976"/>
    </location>
</feature>
<keyword evidence="4" id="KW-1185">Reference proteome</keyword>
<keyword evidence="2" id="KW-0067">ATP-binding</keyword>
<dbReference type="InterPro" id="IPR011009">
    <property type="entry name" value="Kinase-like_dom_sf"/>
</dbReference>
<dbReference type="GO" id="GO:0005524">
    <property type="term" value="F:ATP binding"/>
    <property type="evidence" value="ECO:0007669"/>
    <property type="project" value="UniProtKB-KW"/>
</dbReference>
<dbReference type="STRING" id="7574.A0A1S3IZF3"/>
<evidence type="ECO:0000256" key="2">
    <source>
        <dbReference type="ARBA" id="ARBA00022840"/>
    </source>
</evidence>
<dbReference type="InterPro" id="IPR050198">
    <property type="entry name" value="Non-receptor_tyrosine_kinases"/>
</dbReference>
<dbReference type="Gene3D" id="1.10.510.10">
    <property type="entry name" value="Transferase(Phosphotransferase) domain 1"/>
    <property type="match status" value="2"/>
</dbReference>
<protein>
    <submittedName>
        <fullName evidence="5">Uncharacterized protein LOC106168752</fullName>
    </submittedName>
</protein>
<dbReference type="GO" id="GO:0004672">
    <property type="term" value="F:protein kinase activity"/>
    <property type="evidence" value="ECO:0007669"/>
    <property type="project" value="InterPro"/>
</dbReference>
<dbReference type="GeneID" id="106168752"/>
<dbReference type="RefSeq" id="XP_013403376.1">
    <property type="nucleotide sequence ID" value="XM_013547922.2"/>
</dbReference>
<dbReference type="Pfam" id="PF07714">
    <property type="entry name" value="PK_Tyr_Ser-Thr"/>
    <property type="match status" value="2"/>
</dbReference>
<sequence>MAEFNLVGTGSQKETFDVYIPEATDTAHKNSIKFYETYIEKYLLKFLRENGISYTYPPENFPVGGITLRHIENAIQNSKFVLVPICNAICTDYYDTIFQPDLCPEKYICIAIEEGSSAILVAFRKFQILDLKKTSGKRIKENEQRLLRTLRGPAPPTLAVSEASQTVERRCEAEGSISTLSTARMDVPSVEHCASESECVSNYADDVTTGYVSEKKQAKWTTPIFSETTSTVDTFDSFRLENSIQLSQANWSTEIVLEEETPFKDFLMPTQSNSFSTDRYWIKNEVMCLTEPSCMGMAPSEYLKHLKKGQVGNPDARFLLQYVIPKATESRGFLSLTYLFAYIKDEQIQLFALESLNSLLKTYNKITSEKFSKTLLEIEKIMRQPIQECKMFSSIPLTEKLLLTYTRIITMMYFLYMGDFVNLKSHEVMPVENVNYFVNNNSSKFPTSAQYKLANLQKLSCKCLQRLLQTTKLRRRWKRQRTDEYRQTLRRVVTLCSGDAKDHKELQRVIGGTSWINGTARHGWLEKHIILHYIALKVSENPDLYSVVESIVKNHMSKANMSDLDAASWIMLYERMQTNSTSTVLHPVTDGLVNLLRYLNKQAGVRSNLRQVLLDNAAKLLFHEDSSLRESAMKHVFGLDTRGHVRPDVMPDMQAQVREYIMSLHQHLGLEVDRYQTQLSRHTGESCSTRWKGKFAKTAVFVSLKAWLPQDLDSLGTRLDVAKEQLSKEIEVLKTLSCSPECRSVARLLGYHDLSFPLFYILESTRSDQTLSQWLLYRDQRMRAPLSLFQLLTGPVKDVLCAVQFCEDHAIVLRDITASNFLLDESSASHIRCILFGFDLARVMKSTTTNKSMDNLDTLASDTSGLVYYGSKGTQVAKLWTAPESFLHNVYTMKSDMYMTGHTLIEVMTHGRFPYNELTTLKADDKIFQVLRYGLTPTHPPCIPQIIFVPLLKCFLTTPENRPKIDDLQEMFRDFLSRRKQDGVKYRDEPPPTLDPYQPQFPEKGFPKFLLNVKNFEDLNQFSSHESQENVYYNFAAEYKCTPDELAGRDTPIIVETPRGKVVHVSNMPMCMYLRYLSQLSFIHISQEYKCTPDELAGRDTPIIVETPRGKVWTSSLIKEFNGAEETALCNLRHESIVQFLGFVYSENERHMEMEFTAERSLLDYCHKTKPSTEKTILHIQQVARGMRYLHENRLVHCALQASTIYMTNVYRNVKIGNLSRTTLLVENPYHDDITSVSVKVFLGEVRNLSRWLPREVNDNSYYSMRSDVYMFAVVIWEVFNARAVSADISPLALVPYAHIPIDKLSGIHSCRRTLQQPEDCPEWVYSLIKKCTSDPAFRRPLFPQICRCLESENPEEDPLNIVLRRRLGGPVNETPSASDSDTPIALPLNGDQAARKEPTIADTIEQTEEMRNYYDIVNDYLDQEDHAIYSFYEVGTLDDQERRKSNYIEKPFYENQIFHLPRTKLANEAFMPVSSEYAEFIDTAKMVRKSPRFIQLRKMQRKG</sequence>
<dbReference type="PANTHER" id="PTHR24418">
    <property type="entry name" value="TYROSINE-PROTEIN KINASE"/>
    <property type="match status" value="1"/>
</dbReference>
<name>A0A1S3IZF3_LINAN</name>
<reference evidence="5" key="1">
    <citation type="submission" date="2025-08" db="UniProtKB">
        <authorList>
            <consortium name="RefSeq"/>
        </authorList>
    </citation>
    <scope>IDENTIFICATION</scope>
    <source>
        <tissue evidence="5">Gonads</tissue>
    </source>
</reference>
<organism evidence="4 5">
    <name type="scientific">Lingula anatina</name>
    <name type="common">Brachiopod</name>
    <name type="synonym">Lingula unguis</name>
    <dbReference type="NCBI Taxonomy" id="7574"/>
    <lineage>
        <taxon>Eukaryota</taxon>
        <taxon>Metazoa</taxon>
        <taxon>Spiralia</taxon>
        <taxon>Lophotrochozoa</taxon>
        <taxon>Brachiopoda</taxon>
        <taxon>Linguliformea</taxon>
        <taxon>Lingulata</taxon>
        <taxon>Lingulida</taxon>
        <taxon>Linguloidea</taxon>
        <taxon>Lingulidae</taxon>
        <taxon>Lingula</taxon>
    </lineage>
</organism>
<feature type="domain" description="Protein kinase" evidence="3">
    <location>
        <begin position="1071"/>
        <end position="1361"/>
    </location>
</feature>
<dbReference type="KEGG" id="lak:106168752"/>
<accession>A0A1S3IZF3</accession>
<evidence type="ECO:0000313" key="5">
    <source>
        <dbReference type="RefSeq" id="XP_013403376.1"/>
    </source>
</evidence>
<keyword evidence="1" id="KW-0547">Nucleotide-binding</keyword>
<dbReference type="InterPro" id="IPR000719">
    <property type="entry name" value="Prot_kinase_dom"/>
</dbReference>
<proteinExistence type="predicted"/>
<dbReference type="PROSITE" id="PS50011">
    <property type="entry name" value="PROTEIN_KINASE_DOM"/>
    <property type="match status" value="2"/>
</dbReference>
<dbReference type="InParanoid" id="A0A1S3IZF3"/>
<evidence type="ECO:0000259" key="3">
    <source>
        <dbReference type="PROSITE" id="PS50011"/>
    </source>
</evidence>
<dbReference type="OrthoDB" id="6147007at2759"/>
<evidence type="ECO:0000313" key="4">
    <source>
        <dbReference type="Proteomes" id="UP000085678"/>
    </source>
</evidence>
<gene>
    <name evidence="5" type="primary">LOC106168752</name>
</gene>